<organism evidence="2">
    <name type="scientific">Anopheles marajoara</name>
    <dbReference type="NCBI Taxonomy" id="58244"/>
    <lineage>
        <taxon>Eukaryota</taxon>
        <taxon>Metazoa</taxon>
        <taxon>Ecdysozoa</taxon>
        <taxon>Arthropoda</taxon>
        <taxon>Hexapoda</taxon>
        <taxon>Insecta</taxon>
        <taxon>Pterygota</taxon>
        <taxon>Neoptera</taxon>
        <taxon>Endopterygota</taxon>
        <taxon>Diptera</taxon>
        <taxon>Nematocera</taxon>
        <taxon>Culicoidea</taxon>
        <taxon>Culicidae</taxon>
        <taxon>Anophelinae</taxon>
        <taxon>Anopheles</taxon>
    </lineage>
</organism>
<sequence length="73" mass="8314">MLTHSSMCVLSLIPTTSLIRAISHSWCSWFSTTHCFMNITCPSGHSFRTHRGYLPFGSMYTICPDSQFPFVYS</sequence>
<proteinExistence type="predicted"/>
<accession>A0A2M4CDQ6</accession>
<reference evidence="2" key="1">
    <citation type="submission" date="2018-01" db="EMBL/GenBank/DDBJ databases">
        <title>An insight into the sialome of Amazonian anophelines.</title>
        <authorList>
            <person name="Ribeiro J.M."/>
            <person name="Scarpassa V."/>
            <person name="Calvo E."/>
        </authorList>
    </citation>
    <scope>NUCLEOTIDE SEQUENCE</scope>
    <source>
        <tissue evidence="2">Salivary glands</tissue>
    </source>
</reference>
<name>A0A2M4CDQ6_9DIPT</name>
<evidence type="ECO:0000313" key="2">
    <source>
        <dbReference type="EMBL" id="MBW63375.1"/>
    </source>
</evidence>
<dbReference type="AlphaFoldDB" id="A0A2M4CDQ6"/>
<feature type="signal peptide" evidence="1">
    <location>
        <begin position="1"/>
        <end position="21"/>
    </location>
</feature>
<protein>
    <submittedName>
        <fullName evidence="2">Putative secreted protein</fullName>
    </submittedName>
</protein>
<feature type="chain" id="PRO_5014785738" evidence="1">
    <location>
        <begin position="22"/>
        <end position="73"/>
    </location>
</feature>
<keyword evidence="1" id="KW-0732">Signal</keyword>
<evidence type="ECO:0000256" key="1">
    <source>
        <dbReference type="SAM" id="SignalP"/>
    </source>
</evidence>
<dbReference type="EMBL" id="GGFJ01014234">
    <property type="protein sequence ID" value="MBW63375.1"/>
    <property type="molecule type" value="Transcribed_RNA"/>
</dbReference>